<organism evidence="2 3">
    <name type="scientific">Thalassococcus arenae</name>
    <dbReference type="NCBI Taxonomy" id="2851652"/>
    <lineage>
        <taxon>Bacteria</taxon>
        <taxon>Pseudomonadati</taxon>
        <taxon>Pseudomonadota</taxon>
        <taxon>Alphaproteobacteria</taxon>
        <taxon>Rhodobacterales</taxon>
        <taxon>Roseobacteraceae</taxon>
        <taxon>Thalassococcus</taxon>
    </lineage>
</organism>
<dbReference type="InterPro" id="IPR025870">
    <property type="entry name" value="Glyoxalase-like_dom"/>
</dbReference>
<keyword evidence="3" id="KW-1185">Reference proteome</keyword>
<evidence type="ECO:0000313" key="3">
    <source>
        <dbReference type="Proteomes" id="UP001166293"/>
    </source>
</evidence>
<comment type="caution">
    <text evidence="2">The sequence shown here is derived from an EMBL/GenBank/DDBJ whole genome shotgun (WGS) entry which is preliminary data.</text>
</comment>
<dbReference type="Proteomes" id="UP001166293">
    <property type="component" value="Unassembled WGS sequence"/>
</dbReference>
<proteinExistence type="predicted"/>
<name>A0ABS6N902_9RHOB</name>
<evidence type="ECO:0000313" key="2">
    <source>
        <dbReference type="EMBL" id="MBV2360486.1"/>
    </source>
</evidence>
<feature type="domain" description="Glyoxalase-like" evidence="1">
    <location>
        <begin position="4"/>
        <end position="171"/>
    </location>
</feature>
<accession>A0ABS6N902</accession>
<evidence type="ECO:0000259" key="1">
    <source>
        <dbReference type="Pfam" id="PF13468"/>
    </source>
</evidence>
<protein>
    <submittedName>
        <fullName evidence="2">VOC family protein</fullName>
    </submittedName>
</protein>
<dbReference type="EMBL" id="JAHRWL010000002">
    <property type="protein sequence ID" value="MBV2360486.1"/>
    <property type="molecule type" value="Genomic_DNA"/>
</dbReference>
<sequence length="203" mass="21476">MLVLDHLAVLGQTLTGAVQHVEEVLDVSMLPGGAHPRFGTHNRLLGLAPGLYLEAIAIDPSAPDPGRPRWFGLDGFTGPARLDKWICRVDDLDKALALLPEAGEPVALERGSLNWRMAVPPDGLLPYDGLFPALIEWQSDVPPGKALPGSGCALRRLVVSHPDATNLAGRLGGFLDAPEVVFETGAPGLRADIDTPAGPVVLR</sequence>
<reference evidence="2" key="1">
    <citation type="submission" date="2021-06" db="EMBL/GenBank/DDBJ databases">
        <title>Thalassococcus sp. CAU 1522 isolated from sea sand, Republic of Korea.</title>
        <authorList>
            <person name="Kim W."/>
        </authorList>
    </citation>
    <scope>NUCLEOTIDE SEQUENCE</scope>
    <source>
        <strain evidence="2">CAU 1522</strain>
    </source>
</reference>
<dbReference type="RefSeq" id="WP_217778664.1">
    <property type="nucleotide sequence ID" value="NZ_JAHRWL010000002.1"/>
</dbReference>
<dbReference type="Pfam" id="PF13468">
    <property type="entry name" value="Glyoxalase_3"/>
    <property type="match status" value="1"/>
</dbReference>
<gene>
    <name evidence="2" type="ORF">KUH32_11930</name>
</gene>